<organism evidence="1 2">
    <name type="scientific">Malaciobacter canalis</name>
    <dbReference type="NCBI Taxonomy" id="1912871"/>
    <lineage>
        <taxon>Bacteria</taxon>
        <taxon>Pseudomonadati</taxon>
        <taxon>Campylobacterota</taxon>
        <taxon>Epsilonproteobacteria</taxon>
        <taxon>Campylobacterales</taxon>
        <taxon>Arcobacteraceae</taxon>
        <taxon>Malaciobacter</taxon>
    </lineage>
</organism>
<name>A0ABX4LQU2_9BACT</name>
<dbReference type="RefSeq" id="WP_099333994.1">
    <property type="nucleotide sequence ID" value="NZ_CP042812.1"/>
</dbReference>
<keyword evidence="2" id="KW-1185">Reference proteome</keyword>
<dbReference type="Proteomes" id="UP000221384">
    <property type="component" value="Unassembled WGS sequence"/>
</dbReference>
<reference evidence="1 2" key="1">
    <citation type="submission" date="2017-09" db="EMBL/GenBank/DDBJ databases">
        <authorList>
            <person name="Perez-Cataluna A."/>
            <person name="Figueras M.J."/>
            <person name="Salas-Masso N."/>
        </authorList>
    </citation>
    <scope>NUCLEOTIDE SEQUENCE [LARGE SCALE GENOMIC DNA]</scope>
    <source>
        <strain evidence="1 2">F138-33</strain>
    </source>
</reference>
<protein>
    <submittedName>
        <fullName evidence="1">Uncharacterized protein</fullName>
    </submittedName>
</protein>
<evidence type="ECO:0000313" key="1">
    <source>
        <dbReference type="EMBL" id="PHO10312.1"/>
    </source>
</evidence>
<comment type="caution">
    <text evidence="1">The sequence shown here is derived from an EMBL/GenBank/DDBJ whole genome shotgun (WGS) entry which is preliminary data.</text>
</comment>
<accession>A0ABX4LQU2</accession>
<proteinExistence type="predicted"/>
<evidence type="ECO:0000313" key="2">
    <source>
        <dbReference type="Proteomes" id="UP000221384"/>
    </source>
</evidence>
<gene>
    <name evidence="1" type="ORF">CPG37_04500</name>
</gene>
<dbReference type="EMBL" id="NWVW01000004">
    <property type="protein sequence ID" value="PHO10312.1"/>
    <property type="molecule type" value="Genomic_DNA"/>
</dbReference>
<sequence>MRVLTELELKEFQKTYDFLNYYIGSAASKAKKIQEIKFDGSVVNSEIIKFVNGFRNIFRIEELGMTFKSTHTELQKINLMFNETTKEHKNAVMDRLIKYCFNNKVQPHRLRMRGWKAYQVIKDETPVIVEYGTAA</sequence>